<dbReference type="AlphaFoldDB" id="A0A291ISP6"/>
<protein>
    <submittedName>
        <fullName evidence="1">Uncharacterized protein</fullName>
    </submittedName>
</protein>
<sequence>MKTTTNQKSDFTRSCSYCINLVLKKRHLQNKRKTNKALEDNLNCYKNFIIQSFNNLDIKNISLKHYLSLLPDEVLENEDRLINALWDLNEGKYIFLRKDLFRYVLTNNDKNWNELPCGNVKEDYSELLKQDNSLKINREINEIDDPRDQLRFDEKEAEFEELKPSQAQEIEQMRIVQNIMLGLFVKAYLKKEKDNLSKCQRKNLEEIRSFNRWVLKQKQKQFEALAKETDHEEIVSKYFDEAIRDDIKQAIFDPEHYSANINYFDKELNKRIEKIAAQTMDDEAWNKLKKSVFEHYDGIFSVFKKPLDCNTKVIIKEGADSDDSRIMH</sequence>
<dbReference type="KEGG" id="mlac:CP520_03485"/>
<organism evidence="1 2">
    <name type="scientific">Mesoplasma lactucae ATCC 49193</name>
    <dbReference type="NCBI Taxonomy" id="81460"/>
    <lineage>
        <taxon>Bacteria</taxon>
        <taxon>Bacillati</taxon>
        <taxon>Mycoplasmatota</taxon>
        <taxon>Mollicutes</taxon>
        <taxon>Entomoplasmatales</taxon>
        <taxon>Entomoplasmataceae</taxon>
        <taxon>Mesoplasma</taxon>
    </lineage>
</organism>
<dbReference type="RefSeq" id="WP_096863071.1">
    <property type="nucleotide sequence ID" value="NZ_CP023668.1"/>
</dbReference>
<dbReference type="Proteomes" id="UP000232227">
    <property type="component" value="Chromosome"/>
</dbReference>
<gene>
    <name evidence="1" type="ORF">CP520_03485</name>
</gene>
<evidence type="ECO:0000313" key="1">
    <source>
        <dbReference type="EMBL" id="ATG97773.1"/>
    </source>
</evidence>
<name>A0A291ISP6_9MOLU</name>
<accession>A0A291ISP6</accession>
<evidence type="ECO:0000313" key="2">
    <source>
        <dbReference type="Proteomes" id="UP000232227"/>
    </source>
</evidence>
<reference evidence="1 2" key="1">
    <citation type="submission" date="2017-09" db="EMBL/GenBank/DDBJ databases">
        <title>SPAdes assembly of the Mesoplasma lactucae genome.</title>
        <authorList>
            <person name="Knight T.F."/>
            <person name="Rubinstein R."/>
            <person name="Citino T."/>
        </authorList>
    </citation>
    <scope>NUCLEOTIDE SEQUENCE [LARGE SCALE GENOMIC DNA]</scope>
    <source>
        <strain evidence="1 2">831-C4</strain>
    </source>
</reference>
<dbReference type="EMBL" id="CP023668">
    <property type="protein sequence ID" value="ATG97773.1"/>
    <property type="molecule type" value="Genomic_DNA"/>
</dbReference>
<keyword evidence="2" id="KW-1185">Reference proteome</keyword>
<proteinExistence type="predicted"/>